<comment type="caution">
    <text evidence="2">The sequence shown here is derived from an EMBL/GenBank/DDBJ whole genome shotgun (WGS) entry which is preliminary data.</text>
</comment>
<evidence type="ECO:0000313" key="3">
    <source>
        <dbReference type="Proteomes" id="UP000582090"/>
    </source>
</evidence>
<reference evidence="2 3" key="1">
    <citation type="submission" date="2020-08" db="EMBL/GenBank/DDBJ databases">
        <title>Genomic Encyclopedia of Type Strains, Phase IV (KMG-IV): sequencing the most valuable type-strain genomes for metagenomic binning, comparative biology and taxonomic classification.</title>
        <authorList>
            <person name="Goeker M."/>
        </authorList>
    </citation>
    <scope>NUCLEOTIDE SEQUENCE [LARGE SCALE GENOMIC DNA]</scope>
    <source>
        <strain evidence="2 3">DSM 26575</strain>
    </source>
</reference>
<dbReference type="AlphaFoldDB" id="A0A7W6CRT1"/>
<feature type="chain" id="PRO_5030589955" evidence="1">
    <location>
        <begin position="24"/>
        <end position="200"/>
    </location>
</feature>
<protein>
    <submittedName>
        <fullName evidence="2">Putative secreted Zn-dependent protease</fullName>
    </submittedName>
</protein>
<accession>A0A7W6CRT1</accession>
<name>A0A7W6CRT1_9HYPH</name>
<keyword evidence="2" id="KW-0378">Hydrolase</keyword>
<dbReference type="Proteomes" id="UP000582090">
    <property type="component" value="Unassembled WGS sequence"/>
</dbReference>
<dbReference type="InterPro" id="IPR010321">
    <property type="entry name" value="DUF922"/>
</dbReference>
<feature type="signal peptide" evidence="1">
    <location>
        <begin position="1"/>
        <end position="23"/>
    </location>
</feature>
<sequence>MRSAIRKLTLGALIASMPAVASAQWKPVEDVRNYAITGTTGAELYRSIGERGPEVGGQARVIAHTTFKLTWTRKYERQPDNACKLTVARPKLTIIYTLPKPSARLSPSVQAGWNSFIEAIRTHERVHGDTIVDMVKEIETLSLGFSAPDDPDCGKIRANLTERLGEISARQRQRGRDFDRVEMSDGGNVQALILKLVNGP</sequence>
<keyword evidence="3" id="KW-1185">Reference proteome</keyword>
<dbReference type="Pfam" id="PF06037">
    <property type="entry name" value="DUF922"/>
    <property type="match status" value="1"/>
</dbReference>
<organism evidence="2 3">
    <name type="scientific">Rhizobium metallidurans</name>
    <dbReference type="NCBI Taxonomy" id="1265931"/>
    <lineage>
        <taxon>Bacteria</taxon>
        <taxon>Pseudomonadati</taxon>
        <taxon>Pseudomonadota</taxon>
        <taxon>Alphaproteobacteria</taxon>
        <taxon>Hyphomicrobiales</taxon>
        <taxon>Rhizobiaceae</taxon>
        <taxon>Rhizobium/Agrobacterium group</taxon>
        <taxon>Rhizobium</taxon>
    </lineage>
</organism>
<evidence type="ECO:0000256" key="1">
    <source>
        <dbReference type="SAM" id="SignalP"/>
    </source>
</evidence>
<dbReference type="EMBL" id="JACIDW010000013">
    <property type="protein sequence ID" value="MBB3965998.1"/>
    <property type="molecule type" value="Genomic_DNA"/>
</dbReference>
<keyword evidence="2" id="KW-0645">Protease</keyword>
<keyword evidence="1" id="KW-0732">Signal</keyword>
<gene>
    <name evidence="2" type="ORF">GGQ67_003679</name>
</gene>
<dbReference type="PIRSF" id="PIRSF010521">
    <property type="entry name" value="DUF922_bac"/>
    <property type="match status" value="1"/>
</dbReference>
<proteinExistence type="predicted"/>
<dbReference type="GO" id="GO:0008233">
    <property type="term" value="F:peptidase activity"/>
    <property type="evidence" value="ECO:0007669"/>
    <property type="project" value="UniProtKB-KW"/>
</dbReference>
<evidence type="ECO:0000313" key="2">
    <source>
        <dbReference type="EMBL" id="MBB3965998.1"/>
    </source>
</evidence>
<dbReference type="GO" id="GO:0006508">
    <property type="term" value="P:proteolysis"/>
    <property type="evidence" value="ECO:0007669"/>
    <property type="project" value="UniProtKB-KW"/>
</dbReference>